<keyword evidence="2" id="KW-1185">Reference proteome</keyword>
<reference evidence="1" key="1">
    <citation type="journal article" date="2017" name="Nature">
        <title>The sunflower genome provides insights into oil metabolism, flowering and Asterid evolution.</title>
        <authorList>
            <person name="Badouin H."/>
            <person name="Gouzy J."/>
            <person name="Grassa C.J."/>
            <person name="Murat F."/>
            <person name="Staton S.E."/>
            <person name="Cottret L."/>
            <person name="Lelandais-Briere C."/>
            <person name="Owens G.L."/>
            <person name="Carrere S."/>
            <person name="Mayjonade B."/>
            <person name="Legrand L."/>
            <person name="Gill N."/>
            <person name="Kane N.C."/>
            <person name="Bowers J.E."/>
            <person name="Hubner S."/>
            <person name="Bellec A."/>
            <person name="Berard A."/>
            <person name="Berges H."/>
            <person name="Blanchet N."/>
            <person name="Boniface M.C."/>
            <person name="Brunel D."/>
            <person name="Catrice O."/>
            <person name="Chaidir N."/>
            <person name="Claudel C."/>
            <person name="Donnadieu C."/>
            <person name="Faraut T."/>
            <person name="Fievet G."/>
            <person name="Helmstetter N."/>
            <person name="King M."/>
            <person name="Knapp S.J."/>
            <person name="Lai Z."/>
            <person name="Le Paslier M.C."/>
            <person name="Lippi Y."/>
            <person name="Lorenzon L."/>
            <person name="Mandel J.R."/>
            <person name="Marage G."/>
            <person name="Marchand G."/>
            <person name="Marquand E."/>
            <person name="Bret-Mestries E."/>
            <person name="Morien E."/>
            <person name="Nambeesan S."/>
            <person name="Nguyen T."/>
            <person name="Pegot-Espagnet P."/>
            <person name="Pouilly N."/>
            <person name="Raftis F."/>
            <person name="Sallet E."/>
            <person name="Schiex T."/>
            <person name="Thomas J."/>
            <person name="Vandecasteele C."/>
            <person name="Vares D."/>
            <person name="Vear F."/>
            <person name="Vautrin S."/>
            <person name="Crespi M."/>
            <person name="Mangin B."/>
            <person name="Burke J.M."/>
            <person name="Salse J."/>
            <person name="Munos S."/>
            <person name="Vincourt P."/>
            <person name="Rieseberg L.H."/>
            <person name="Langlade N.B."/>
        </authorList>
    </citation>
    <scope>NUCLEOTIDE SEQUENCE</scope>
    <source>
        <tissue evidence="1">Leaves</tissue>
    </source>
</reference>
<sequence>MRVQVCYKECIIGQDFHSSIALLYLKLVSQQRCPWPILSKTLFLTTMVNYIFKIQLRVCVTVLMLPPKRALSVYYYIYHNTSATTKEHGNYLAHKLLDQ</sequence>
<gene>
    <name evidence="1" type="ORF">HanXRQr2_Chr03g0086621</name>
</gene>
<evidence type="ECO:0000313" key="2">
    <source>
        <dbReference type="Proteomes" id="UP000215914"/>
    </source>
</evidence>
<protein>
    <submittedName>
        <fullName evidence="1">Uncharacterized protein</fullName>
    </submittedName>
</protein>
<evidence type="ECO:0000313" key="1">
    <source>
        <dbReference type="EMBL" id="KAF5812455.1"/>
    </source>
</evidence>
<name>A0A9K3JDK9_HELAN</name>
<dbReference type="AlphaFoldDB" id="A0A9K3JDK9"/>
<dbReference type="Proteomes" id="UP000215914">
    <property type="component" value="Unassembled WGS sequence"/>
</dbReference>
<reference evidence="1" key="2">
    <citation type="submission" date="2020-06" db="EMBL/GenBank/DDBJ databases">
        <title>Helianthus annuus Genome sequencing and assembly Release 2.</title>
        <authorList>
            <person name="Gouzy J."/>
            <person name="Langlade N."/>
            <person name="Munos S."/>
        </authorList>
    </citation>
    <scope>NUCLEOTIDE SEQUENCE</scope>
    <source>
        <tissue evidence="1">Leaves</tissue>
    </source>
</reference>
<accession>A0A9K3JDK9</accession>
<organism evidence="1 2">
    <name type="scientific">Helianthus annuus</name>
    <name type="common">Common sunflower</name>
    <dbReference type="NCBI Taxonomy" id="4232"/>
    <lineage>
        <taxon>Eukaryota</taxon>
        <taxon>Viridiplantae</taxon>
        <taxon>Streptophyta</taxon>
        <taxon>Embryophyta</taxon>
        <taxon>Tracheophyta</taxon>
        <taxon>Spermatophyta</taxon>
        <taxon>Magnoliopsida</taxon>
        <taxon>eudicotyledons</taxon>
        <taxon>Gunneridae</taxon>
        <taxon>Pentapetalae</taxon>
        <taxon>asterids</taxon>
        <taxon>campanulids</taxon>
        <taxon>Asterales</taxon>
        <taxon>Asteraceae</taxon>
        <taxon>Asteroideae</taxon>
        <taxon>Heliantheae alliance</taxon>
        <taxon>Heliantheae</taxon>
        <taxon>Helianthus</taxon>
    </lineage>
</organism>
<dbReference type="Gramene" id="mRNA:HanXRQr2_Chr03g0086621">
    <property type="protein sequence ID" value="CDS:HanXRQr2_Chr03g0086621.1"/>
    <property type="gene ID" value="HanXRQr2_Chr03g0086621"/>
</dbReference>
<dbReference type="EMBL" id="MNCJ02000318">
    <property type="protein sequence ID" value="KAF5812455.1"/>
    <property type="molecule type" value="Genomic_DNA"/>
</dbReference>
<proteinExistence type="predicted"/>
<comment type="caution">
    <text evidence="1">The sequence shown here is derived from an EMBL/GenBank/DDBJ whole genome shotgun (WGS) entry which is preliminary data.</text>
</comment>